<proteinExistence type="predicted"/>
<dbReference type="RefSeq" id="WP_084615027.1">
    <property type="nucleotide sequence ID" value="NZ_JXDG01000037.1"/>
</dbReference>
<dbReference type="Proteomes" id="UP000031535">
    <property type="component" value="Unassembled WGS sequence"/>
</dbReference>
<dbReference type="AlphaFoldDB" id="A0A0C2I8R4"/>
<protein>
    <submittedName>
        <fullName evidence="1">Uncharacterized protein</fullName>
    </submittedName>
</protein>
<accession>A0A0C2I8R4</accession>
<dbReference type="OrthoDB" id="6939204at2"/>
<reference evidence="1 2" key="1">
    <citation type="submission" date="2015-01" db="EMBL/GenBank/DDBJ databases">
        <title>Complete genome of Pseudomonas batumici UCM B-321 producer of the batumin antibiotic with strong antistaphilococcal and potential anticancer activity.</title>
        <authorList>
            <person name="Klochko V.V."/>
            <person name="Zelena L.B."/>
            <person name="Elena K.A."/>
            <person name="Reva O.N."/>
        </authorList>
    </citation>
    <scope>NUCLEOTIDE SEQUENCE [LARGE SCALE GENOMIC DNA]</scope>
    <source>
        <strain evidence="1 2">UCM B-321</strain>
    </source>
</reference>
<comment type="caution">
    <text evidence="1">The sequence shown here is derived from an EMBL/GenBank/DDBJ whole genome shotgun (WGS) entry which is preliminary data.</text>
</comment>
<evidence type="ECO:0000313" key="2">
    <source>
        <dbReference type="Proteomes" id="UP000031535"/>
    </source>
</evidence>
<gene>
    <name evidence="1" type="ORF">UCMB321_2861</name>
</gene>
<dbReference type="EMBL" id="JXDG01000037">
    <property type="protein sequence ID" value="KIH83365.1"/>
    <property type="molecule type" value="Genomic_DNA"/>
</dbReference>
<evidence type="ECO:0000313" key="1">
    <source>
        <dbReference type="EMBL" id="KIH83365.1"/>
    </source>
</evidence>
<sequence>MPTQIPPRFTPLDTHDAVNPVLYIRHDAPLEDLAICAAHRFTVVRDLMDTLSTLGLKNIDDCDLLRVSRGSHLLMREGCALLEIIQVQAARMRSQ</sequence>
<name>A0A0C2I8R4_9PSED</name>
<keyword evidence="2" id="KW-1185">Reference proteome</keyword>
<organism evidence="1 2">
    <name type="scientific">Pseudomonas batumici</name>
    <dbReference type="NCBI Taxonomy" id="226910"/>
    <lineage>
        <taxon>Bacteria</taxon>
        <taxon>Pseudomonadati</taxon>
        <taxon>Pseudomonadota</taxon>
        <taxon>Gammaproteobacteria</taxon>
        <taxon>Pseudomonadales</taxon>
        <taxon>Pseudomonadaceae</taxon>
        <taxon>Pseudomonas</taxon>
    </lineage>
</organism>